<dbReference type="OrthoDB" id="9809995at2"/>
<gene>
    <name evidence="2" type="primary">tsaB</name>
    <name evidence="2" type="ORF">C5F46_08310</name>
</gene>
<dbReference type="NCBIfam" id="TIGR03725">
    <property type="entry name" value="T6A_YeaZ"/>
    <property type="match status" value="1"/>
</dbReference>
<name>A0A2T4JIN8_9RHOB</name>
<sequence length="211" mass="21318">MRPEPLILAFDTSAAHCAAALLSGDRVLETRAEDMAKGQAERLFPMLEEMLARHGAGWRDLAAIGVGIGPGNFTGVRISVAAARGLALSLGVPALGVSRLEALAHGLPRPVVAAEDARRGEVYCQGFGPDTAPALAALDAAPAARAFVGSAAEALAARHGGAALAPAMPLAEAIARIAAARRSTPGPRPAPLYLRAADAAPPADPAPVIVP</sequence>
<dbReference type="RefSeq" id="WP_107324890.1">
    <property type="nucleotide sequence ID" value="NZ_NHSP01000071.1"/>
</dbReference>
<organism evidence="2 3">
    <name type="scientific">Phaeovulum veldkampii DSM 11550</name>
    <dbReference type="NCBI Taxonomy" id="1185920"/>
    <lineage>
        <taxon>Bacteria</taxon>
        <taxon>Pseudomonadati</taxon>
        <taxon>Pseudomonadota</taxon>
        <taxon>Alphaproteobacteria</taxon>
        <taxon>Rhodobacterales</taxon>
        <taxon>Paracoccaceae</taxon>
        <taxon>Phaeovulum</taxon>
    </lineage>
</organism>
<evidence type="ECO:0000259" key="1">
    <source>
        <dbReference type="Pfam" id="PF00814"/>
    </source>
</evidence>
<dbReference type="PANTHER" id="PTHR11735">
    <property type="entry name" value="TRNA N6-ADENOSINE THREONYLCARBAMOYLTRANSFERASE"/>
    <property type="match status" value="1"/>
</dbReference>
<keyword evidence="2" id="KW-0808">Transferase</keyword>
<dbReference type="InterPro" id="IPR022496">
    <property type="entry name" value="T6A_TsaB"/>
</dbReference>
<dbReference type="Proteomes" id="UP000241899">
    <property type="component" value="Unassembled WGS sequence"/>
</dbReference>
<reference evidence="2 3" key="1">
    <citation type="submission" date="2018-03" db="EMBL/GenBank/DDBJ databases">
        <title>Rhodobacter veldkampii.</title>
        <authorList>
            <person name="Meyer T.E."/>
            <person name="Miller S."/>
            <person name="Lodha T."/>
            <person name="Gandham S."/>
            <person name="Chintalapati S."/>
            <person name="Chintalapati V.R."/>
        </authorList>
    </citation>
    <scope>NUCLEOTIDE SEQUENCE [LARGE SCALE GENOMIC DNA]</scope>
    <source>
        <strain evidence="2 3">DSM 11550</strain>
    </source>
</reference>
<dbReference type="GO" id="GO:0016740">
    <property type="term" value="F:transferase activity"/>
    <property type="evidence" value="ECO:0007669"/>
    <property type="project" value="UniProtKB-KW"/>
</dbReference>
<dbReference type="GO" id="GO:0005829">
    <property type="term" value="C:cytosol"/>
    <property type="evidence" value="ECO:0007669"/>
    <property type="project" value="TreeGrafter"/>
</dbReference>
<proteinExistence type="predicted"/>
<dbReference type="SUPFAM" id="SSF53067">
    <property type="entry name" value="Actin-like ATPase domain"/>
    <property type="match status" value="1"/>
</dbReference>
<dbReference type="PANTHER" id="PTHR11735:SF11">
    <property type="entry name" value="TRNA THREONYLCARBAMOYLADENOSINE BIOSYNTHESIS PROTEIN TSAB"/>
    <property type="match status" value="1"/>
</dbReference>
<dbReference type="Gene3D" id="3.30.420.40">
    <property type="match status" value="2"/>
</dbReference>
<comment type="caution">
    <text evidence="2">The sequence shown here is derived from an EMBL/GenBank/DDBJ whole genome shotgun (WGS) entry which is preliminary data.</text>
</comment>
<accession>A0A2T4JIN8</accession>
<dbReference type="GO" id="GO:0002949">
    <property type="term" value="P:tRNA threonylcarbamoyladenosine modification"/>
    <property type="evidence" value="ECO:0007669"/>
    <property type="project" value="InterPro"/>
</dbReference>
<feature type="domain" description="Gcp-like" evidence="1">
    <location>
        <begin position="35"/>
        <end position="125"/>
    </location>
</feature>
<evidence type="ECO:0000313" key="2">
    <source>
        <dbReference type="EMBL" id="PTE17657.1"/>
    </source>
</evidence>
<evidence type="ECO:0000313" key="3">
    <source>
        <dbReference type="Proteomes" id="UP000241899"/>
    </source>
</evidence>
<dbReference type="InterPro" id="IPR043129">
    <property type="entry name" value="ATPase_NBD"/>
</dbReference>
<protein>
    <submittedName>
        <fullName evidence="2">tRNA (Adenosine(37)-N6)-threonylcarbamoyltransferase complex dimerization subunit type 1 TsaB</fullName>
    </submittedName>
</protein>
<dbReference type="AlphaFoldDB" id="A0A2T4JIN8"/>
<dbReference type="CDD" id="cd24032">
    <property type="entry name" value="ASKHA_NBD_TsaB"/>
    <property type="match status" value="1"/>
</dbReference>
<keyword evidence="3" id="KW-1185">Reference proteome</keyword>
<dbReference type="InterPro" id="IPR000905">
    <property type="entry name" value="Gcp-like_dom"/>
</dbReference>
<dbReference type="Pfam" id="PF00814">
    <property type="entry name" value="TsaD"/>
    <property type="match status" value="1"/>
</dbReference>
<dbReference type="EMBL" id="PZKF01000015">
    <property type="protein sequence ID" value="PTE17657.1"/>
    <property type="molecule type" value="Genomic_DNA"/>
</dbReference>